<proteinExistence type="predicted"/>
<keyword evidence="2" id="KW-1185">Reference proteome</keyword>
<name>A0ACD5GXD5_9CYAN</name>
<sequence length="132" mass="13384">MLRISQEGHLLSLDIPVTETHLNPLSLPALLTGNGLDHADSIQVNDRGQVVLSQSGVIIPDETGVAIASGSLNVSGTTGGEVNVLGDRVGLVSANINASGTNGGGTILIGGDYKVREPSPTRRAPLSAATLP</sequence>
<evidence type="ECO:0000313" key="1">
    <source>
        <dbReference type="EMBL" id="XPM65429.1"/>
    </source>
</evidence>
<dbReference type="EMBL" id="CP182909">
    <property type="protein sequence ID" value="XPM65429.1"/>
    <property type="molecule type" value="Genomic_DNA"/>
</dbReference>
<dbReference type="Proteomes" id="UP000095472">
    <property type="component" value="Chromosome"/>
</dbReference>
<accession>A0ACD5GXD5</accession>
<protein>
    <submittedName>
        <fullName evidence="1">Uncharacterized protein</fullName>
    </submittedName>
</protein>
<reference evidence="1 2" key="1">
    <citation type="journal article" date="2016" name="Genome Announc.">
        <title>Draft Genome Sequence of the Thermotolerant Cyanobacterium Desertifilum sp. IPPAS B-1220.</title>
        <authorList>
            <person name="Mironov K.S."/>
            <person name="Sinetova M.A."/>
            <person name="Bolatkhan K."/>
            <person name="Zayadan B.K."/>
            <person name="Ustinova V.V."/>
            <person name="Kupriyanova E.V."/>
            <person name="Skrypnik A.N."/>
            <person name="Gogoleva N.E."/>
            <person name="Gogolev Y.V."/>
            <person name="Los D.A."/>
        </authorList>
    </citation>
    <scope>NUCLEOTIDE SEQUENCE [LARGE SCALE GENOMIC DNA]</scope>
    <source>
        <strain evidence="1 2">IPPAS B-1220</strain>
    </source>
</reference>
<evidence type="ECO:0000313" key="2">
    <source>
        <dbReference type="Proteomes" id="UP000095472"/>
    </source>
</evidence>
<gene>
    <name evidence="1" type="ORF">BH720_006895</name>
</gene>
<organism evidence="1 2">
    <name type="scientific">Desertifilum tharense IPPAS B-1220</name>
    <dbReference type="NCBI Taxonomy" id="1781255"/>
    <lineage>
        <taxon>Bacteria</taxon>
        <taxon>Bacillati</taxon>
        <taxon>Cyanobacteriota</taxon>
        <taxon>Cyanophyceae</taxon>
        <taxon>Desertifilales</taxon>
        <taxon>Desertifilaceae</taxon>
        <taxon>Desertifilum</taxon>
    </lineage>
</organism>